<name>A0A0G0ULK7_9BACT</name>
<accession>A0A0G0ULK7</accession>
<dbReference type="GO" id="GO:0016829">
    <property type="term" value="F:lyase activity"/>
    <property type="evidence" value="ECO:0007669"/>
    <property type="project" value="UniProtKB-KW"/>
</dbReference>
<protein>
    <submittedName>
        <fullName evidence="7">Aminodeoxychorismate lyase</fullName>
    </submittedName>
</protein>
<reference evidence="7 8" key="1">
    <citation type="journal article" date="2015" name="Nature">
        <title>rRNA introns, odd ribosomes, and small enigmatic genomes across a large radiation of phyla.</title>
        <authorList>
            <person name="Brown C.T."/>
            <person name="Hug L.A."/>
            <person name="Thomas B.C."/>
            <person name="Sharon I."/>
            <person name="Castelle C.J."/>
            <person name="Singh A."/>
            <person name="Wilkins M.J."/>
            <person name="Williams K.H."/>
            <person name="Banfield J.F."/>
        </authorList>
    </citation>
    <scope>NUCLEOTIDE SEQUENCE [LARGE SCALE GENOMIC DNA]</scope>
</reference>
<evidence type="ECO:0000256" key="4">
    <source>
        <dbReference type="ARBA" id="ARBA00023136"/>
    </source>
</evidence>
<dbReference type="GO" id="GO:0071555">
    <property type="term" value="P:cell wall organization"/>
    <property type="evidence" value="ECO:0007669"/>
    <property type="project" value="UniProtKB-KW"/>
</dbReference>
<keyword evidence="6" id="KW-0961">Cell wall biogenesis/degradation</keyword>
<dbReference type="Gene3D" id="3.30.160.60">
    <property type="entry name" value="Classic Zinc Finger"/>
    <property type="match status" value="1"/>
</dbReference>
<organism evidence="7 8">
    <name type="scientific">Candidatus Gottesmanbacteria bacterium GW2011_GWA2_41_12</name>
    <dbReference type="NCBI Taxonomy" id="1618440"/>
    <lineage>
        <taxon>Bacteria</taxon>
        <taxon>Candidatus Gottesmaniibacteriota</taxon>
    </lineage>
</organism>
<dbReference type="PANTHER" id="PTHR30518:SF2">
    <property type="entry name" value="ENDOLYTIC MUREIN TRANSGLYCOSYLASE"/>
    <property type="match status" value="1"/>
</dbReference>
<dbReference type="Proteomes" id="UP000033908">
    <property type="component" value="Unassembled WGS sequence"/>
</dbReference>
<gene>
    <name evidence="7" type="ORF">UU37_C0004G0024</name>
</gene>
<evidence type="ECO:0000256" key="2">
    <source>
        <dbReference type="ARBA" id="ARBA00022692"/>
    </source>
</evidence>
<keyword evidence="2" id="KW-0812">Transmembrane</keyword>
<keyword evidence="1" id="KW-1003">Cell membrane</keyword>
<dbReference type="InterPro" id="IPR003770">
    <property type="entry name" value="MLTG-like"/>
</dbReference>
<dbReference type="Pfam" id="PF02618">
    <property type="entry name" value="YceG"/>
    <property type="match status" value="1"/>
</dbReference>
<dbReference type="AlphaFoldDB" id="A0A0G0ULK7"/>
<dbReference type="PANTHER" id="PTHR30518">
    <property type="entry name" value="ENDOLYTIC MUREIN TRANSGLYCOSYLASE"/>
    <property type="match status" value="1"/>
</dbReference>
<evidence type="ECO:0000256" key="6">
    <source>
        <dbReference type="ARBA" id="ARBA00023316"/>
    </source>
</evidence>
<evidence type="ECO:0000256" key="5">
    <source>
        <dbReference type="ARBA" id="ARBA00023239"/>
    </source>
</evidence>
<evidence type="ECO:0000313" key="7">
    <source>
        <dbReference type="EMBL" id="KKR88406.1"/>
    </source>
</evidence>
<keyword evidence="3" id="KW-1133">Transmembrane helix</keyword>
<keyword evidence="5 7" id="KW-0456">Lyase</keyword>
<evidence type="ECO:0000256" key="3">
    <source>
        <dbReference type="ARBA" id="ARBA00022989"/>
    </source>
</evidence>
<evidence type="ECO:0000256" key="1">
    <source>
        <dbReference type="ARBA" id="ARBA00022475"/>
    </source>
</evidence>
<proteinExistence type="predicted"/>
<keyword evidence="4" id="KW-0472">Membrane</keyword>
<dbReference type="NCBIfam" id="TIGR00247">
    <property type="entry name" value="endolytic transglycosylase MltG"/>
    <property type="match status" value="1"/>
</dbReference>
<comment type="caution">
    <text evidence="7">The sequence shown here is derived from an EMBL/GenBank/DDBJ whole genome shotgun (WGS) entry which is preliminary data.</text>
</comment>
<evidence type="ECO:0000313" key="8">
    <source>
        <dbReference type="Proteomes" id="UP000033908"/>
    </source>
</evidence>
<dbReference type="PATRIC" id="fig|1618440.3.peg.197"/>
<sequence>MDALTHGTIDAWITTLEGWRNEEIADKLHRDLGIDRNEFLKVAKEGYMFPDTYRIPKNINAQEVADIFLSNFHKKVSDDLLREGEKQNISRDQILTLASIIEREAKNDTDRPIVAGILLKRLGNDWPLETDATIQYALGYQTQQKTWWKKELTADDLEIVSPYNTRKEKGIPPAPISNPGLAAISAVVYPKNTEYWYYLSDNRGVTHFAKTLTEHENNIAKYLSQ</sequence>
<dbReference type="EMBL" id="LCAJ01000004">
    <property type="protein sequence ID" value="KKR88406.1"/>
    <property type="molecule type" value="Genomic_DNA"/>
</dbReference>